<protein>
    <submittedName>
        <fullName evidence="1">VC2046/SO_2500 family protein</fullName>
    </submittedName>
</protein>
<proteinExistence type="predicted"/>
<organism evidence="1 2">
    <name type="scientific">Vibrio mangrovi</name>
    <dbReference type="NCBI Taxonomy" id="474394"/>
    <lineage>
        <taxon>Bacteria</taxon>
        <taxon>Pseudomonadati</taxon>
        <taxon>Pseudomonadota</taxon>
        <taxon>Gammaproteobacteria</taxon>
        <taxon>Vibrionales</taxon>
        <taxon>Vibrionaceae</taxon>
        <taxon>Vibrio</taxon>
    </lineage>
</organism>
<dbReference type="EMBL" id="JAWRCO010000001">
    <property type="protein sequence ID" value="MDW6001436.1"/>
    <property type="molecule type" value="Genomic_DNA"/>
</dbReference>
<dbReference type="Pfam" id="PF11993">
    <property type="entry name" value="VC2046"/>
    <property type="match status" value="1"/>
</dbReference>
<evidence type="ECO:0000313" key="1">
    <source>
        <dbReference type="EMBL" id="MDW6001436.1"/>
    </source>
</evidence>
<name>A0ABU4I0I7_9VIBR</name>
<keyword evidence="2" id="KW-1185">Reference proteome</keyword>
<evidence type="ECO:0000313" key="2">
    <source>
        <dbReference type="Proteomes" id="UP001283366"/>
    </source>
</evidence>
<dbReference type="Proteomes" id="UP001283366">
    <property type="component" value="Unassembled WGS sequence"/>
</dbReference>
<reference evidence="1 2" key="1">
    <citation type="submission" date="2023-11" db="EMBL/GenBank/DDBJ databases">
        <title>Plant-associative lifestyle of Vibrio porteresiae and its evolutionary dynamics.</title>
        <authorList>
            <person name="Rameshkumar N."/>
            <person name="Kirti K."/>
        </authorList>
    </citation>
    <scope>NUCLEOTIDE SEQUENCE [LARGE SCALE GENOMIC DNA]</scope>
    <source>
        <strain evidence="1 2">MSSRF38</strain>
    </source>
</reference>
<dbReference type="InterPro" id="IPR021879">
    <property type="entry name" value="VC2046_fam"/>
</dbReference>
<comment type="caution">
    <text evidence="1">The sequence shown here is derived from an EMBL/GenBank/DDBJ whole genome shotgun (WGS) entry which is preliminary data.</text>
</comment>
<accession>A0ABU4I0I7</accession>
<dbReference type="RefSeq" id="WP_234993566.1">
    <property type="nucleotide sequence ID" value="NZ_AP024883.1"/>
</dbReference>
<sequence length="174" mass="20018">MMLQQTTEILHTQDKANLINELQCGQSVNQAISQNRRADFALLVAMLSGDTRETTATEVIDTVKHTDSELRKHFDIASPQPLRSDQESYAYGAQVALQFHQGGMRSAKLQHYLRPDALSYFPEHTYELEESVYHNLSGHQRRHLEEKESTQSLTYELYNQLVTNRRLSQIQAQV</sequence>
<gene>
    <name evidence="1" type="ORF">SBX37_00740</name>
</gene>